<keyword evidence="4" id="KW-1185">Reference proteome</keyword>
<accession>A0ABR7I8F9</accession>
<keyword evidence="1" id="KW-0812">Transmembrane</keyword>
<reference evidence="3 4" key="1">
    <citation type="submission" date="2020-08" db="EMBL/GenBank/DDBJ databases">
        <title>Genome public.</title>
        <authorList>
            <person name="Liu C."/>
            <person name="Sun Q."/>
        </authorList>
    </citation>
    <scope>NUCLEOTIDE SEQUENCE [LARGE SCALE GENOMIC DNA]</scope>
    <source>
        <strain evidence="3 4">BX0805</strain>
    </source>
</reference>
<keyword evidence="1" id="KW-1133">Transmembrane helix</keyword>
<keyword evidence="1" id="KW-0472">Membrane</keyword>
<organism evidence="3 4">
    <name type="scientific">Roseburia yibonii</name>
    <dbReference type="NCBI Taxonomy" id="2763063"/>
    <lineage>
        <taxon>Bacteria</taxon>
        <taxon>Bacillati</taxon>
        <taxon>Bacillota</taxon>
        <taxon>Clostridia</taxon>
        <taxon>Lachnospirales</taxon>
        <taxon>Lachnospiraceae</taxon>
        <taxon>Roseburia</taxon>
    </lineage>
</organism>
<evidence type="ECO:0000313" key="3">
    <source>
        <dbReference type="EMBL" id="MBC5753231.1"/>
    </source>
</evidence>
<dbReference type="Pfam" id="PF26018">
    <property type="entry name" value="BSH_RND_rel"/>
    <property type="match status" value="1"/>
</dbReference>
<proteinExistence type="predicted"/>
<evidence type="ECO:0000256" key="1">
    <source>
        <dbReference type="SAM" id="Phobius"/>
    </source>
</evidence>
<feature type="transmembrane region" description="Helical" evidence="1">
    <location>
        <begin position="28"/>
        <end position="52"/>
    </location>
</feature>
<dbReference type="Proteomes" id="UP000621540">
    <property type="component" value="Unassembled WGS sequence"/>
</dbReference>
<evidence type="ECO:0000259" key="2">
    <source>
        <dbReference type="Pfam" id="PF26018"/>
    </source>
</evidence>
<comment type="caution">
    <text evidence="3">The sequence shown here is derived from an EMBL/GenBank/DDBJ whole genome shotgun (WGS) entry which is preliminary data.</text>
</comment>
<gene>
    <name evidence="3" type="ORF">H8Z76_04160</name>
</gene>
<sequence length="473" mass="53769">MLKWTGVHDKGGIILSKNKKIVNYKKPFSLNIGVVIFVIIFIYILFNIFSYFTKTRISVYEVEQGTIAENNTYNGLALRSENVVYADTAGYVNYYLKDVRKASYNTLVYSIDESGDIANQIKEASLGQSELSKSNLNEIGEVVGEFDKAYDANSFYNVYSFKENVDAQIMEALNLNALDTIGDYTAYAQANNTFHLGYAQIPGIVAYYTDGYENVTVDTFEPDMLNELDYNKNNLKMKEKVAAGDPLYKLVTDETWNIIVPVTRDVYERLTDESAVQIEFTEDGRTLWVNFEERQISDGYYLFLKLNNSMVRYVQERFIEIELLLNKESGLKIPNTAITEKEFFKVPKEYFAKAQDSSGKGVMIKDPATGSINFIATSLYYETEDSYYIDEDEVHAGTVLQRPDSNETYTVGETAKLQGVYNINKGYAVFKQISILYQNEEYSIVETGTSYGLSLYDHIALDGSKVNENDLIN</sequence>
<dbReference type="InterPro" id="IPR058709">
    <property type="entry name" value="BSH_RND-rel"/>
</dbReference>
<feature type="domain" description="RND related barrel-sandwich hybrid" evidence="2">
    <location>
        <begin position="81"/>
        <end position="251"/>
    </location>
</feature>
<protein>
    <recommendedName>
        <fullName evidence="2">RND related barrel-sandwich hybrid domain-containing protein</fullName>
    </recommendedName>
</protein>
<dbReference type="EMBL" id="JACOQH010000002">
    <property type="protein sequence ID" value="MBC5753231.1"/>
    <property type="molecule type" value="Genomic_DNA"/>
</dbReference>
<name>A0ABR7I8F9_9FIRM</name>
<evidence type="ECO:0000313" key="4">
    <source>
        <dbReference type="Proteomes" id="UP000621540"/>
    </source>
</evidence>